<organism evidence="2 3">
    <name type="scientific">Peribacillus simplex NBRC 15720 = DSM 1321</name>
    <dbReference type="NCBI Taxonomy" id="1349754"/>
    <lineage>
        <taxon>Bacteria</taxon>
        <taxon>Bacillati</taxon>
        <taxon>Bacillota</taxon>
        <taxon>Bacilli</taxon>
        <taxon>Bacillales</taxon>
        <taxon>Bacillaceae</taxon>
        <taxon>Peribacillus</taxon>
    </lineage>
</organism>
<keyword evidence="1" id="KW-1133">Transmembrane helix</keyword>
<dbReference type="RefSeq" id="WP_063234621.1">
    <property type="nucleotide sequence ID" value="NZ_BCVO01000016.1"/>
</dbReference>
<evidence type="ECO:0000256" key="1">
    <source>
        <dbReference type="SAM" id="Phobius"/>
    </source>
</evidence>
<reference evidence="2 3" key="1">
    <citation type="submission" date="2016-10" db="EMBL/GenBank/DDBJ databases">
        <title>The whole genome sequencing and assembly of Bacillus simplex DSM 1321 strain.</title>
        <authorList>
            <person name="Park M.-K."/>
            <person name="Lee Y.-J."/>
            <person name="Yi H."/>
            <person name="Bahn Y.-S."/>
            <person name="Kim J.F."/>
            <person name="Lee D.-W."/>
        </authorList>
    </citation>
    <scope>NUCLEOTIDE SEQUENCE [LARGE SCALE GENOMIC DNA]</scope>
    <source>
        <strain evidence="2 3">DSM 1321</strain>
    </source>
</reference>
<sequence length="98" mass="11002">MLEIIFAILSFVGAQIIFSRTGLGESLTPWKSVGLSILIISFSIFLFTVMGSTYYLIVIVPTIICSVMVSSRYRDYLMGLQAKRAQWKESRKGVNESL</sequence>
<dbReference type="OrthoDB" id="2886134at2"/>
<dbReference type="AlphaFoldDB" id="A0A223ECV4"/>
<evidence type="ECO:0000313" key="3">
    <source>
        <dbReference type="Proteomes" id="UP000214618"/>
    </source>
</evidence>
<keyword evidence="1" id="KW-0812">Transmembrane</keyword>
<feature type="transmembrane region" description="Helical" evidence="1">
    <location>
        <begin position="35"/>
        <end position="68"/>
    </location>
</feature>
<dbReference type="EMBL" id="CP017704">
    <property type="protein sequence ID" value="ASS93031.1"/>
    <property type="molecule type" value="Genomic_DNA"/>
</dbReference>
<proteinExistence type="predicted"/>
<name>A0A223ECV4_9BACI</name>
<evidence type="ECO:0000313" key="2">
    <source>
        <dbReference type="EMBL" id="ASS93031.1"/>
    </source>
</evidence>
<dbReference type="Proteomes" id="UP000214618">
    <property type="component" value="Chromosome"/>
</dbReference>
<accession>A0A223ECV4</accession>
<dbReference type="GeneID" id="56471704"/>
<protein>
    <submittedName>
        <fullName evidence="2">Uncharacterized protein</fullName>
    </submittedName>
</protein>
<keyword evidence="1" id="KW-0472">Membrane</keyword>
<gene>
    <name evidence="2" type="ORF">BS1321_03060</name>
</gene>